<keyword evidence="4" id="KW-1185">Reference proteome</keyword>
<dbReference type="OrthoDB" id="3433125at2759"/>
<evidence type="ECO:0000313" key="3">
    <source>
        <dbReference type="EMBL" id="KAE8356193.1"/>
    </source>
</evidence>
<reference evidence="4" key="1">
    <citation type="submission" date="2019-04" db="EMBL/GenBank/DDBJ databases">
        <title>Friends and foes A comparative genomics studyof 23 Aspergillus species from section Flavi.</title>
        <authorList>
            <consortium name="DOE Joint Genome Institute"/>
            <person name="Kjaerbolling I."/>
            <person name="Vesth T."/>
            <person name="Frisvad J.C."/>
            <person name="Nybo J.L."/>
            <person name="Theobald S."/>
            <person name="Kildgaard S."/>
            <person name="Isbrandt T."/>
            <person name="Kuo A."/>
            <person name="Sato A."/>
            <person name="Lyhne E.K."/>
            <person name="Kogle M.E."/>
            <person name="Wiebenga A."/>
            <person name="Kun R.S."/>
            <person name="Lubbers R.J."/>
            <person name="Makela M.R."/>
            <person name="Barry K."/>
            <person name="Chovatia M."/>
            <person name="Clum A."/>
            <person name="Daum C."/>
            <person name="Haridas S."/>
            <person name="He G."/>
            <person name="LaButti K."/>
            <person name="Lipzen A."/>
            <person name="Mondo S."/>
            <person name="Riley R."/>
            <person name="Salamov A."/>
            <person name="Simmons B.A."/>
            <person name="Magnuson J.K."/>
            <person name="Henrissat B."/>
            <person name="Mortensen U.H."/>
            <person name="Larsen T.O."/>
            <person name="Devries R.P."/>
            <person name="Grigoriev I.V."/>
            <person name="Machida M."/>
            <person name="Baker S.E."/>
            <person name="Andersen M.R."/>
        </authorList>
    </citation>
    <scope>NUCLEOTIDE SEQUENCE [LARGE SCALE GENOMIC DNA]</scope>
    <source>
        <strain evidence="4">CBS 553.77</strain>
    </source>
</reference>
<proteinExistence type="predicted"/>
<organism evidence="3 4">
    <name type="scientific">Aspergillus coremiiformis</name>
    <dbReference type="NCBI Taxonomy" id="138285"/>
    <lineage>
        <taxon>Eukaryota</taxon>
        <taxon>Fungi</taxon>
        <taxon>Dikarya</taxon>
        <taxon>Ascomycota</taxon>
        <taxon>Pezizomycotina</taxon>
        <taxon>Eurotiomycetes</taxon>
        <taxon>Eurotiomycetidae</taxon>
        <taxon>Eurotiales</taxon>
        <taxon>Aspergillaceae</taxon>
        <taxon>Aspergillus</taxon>
        <taxon>Aspergillus subgen. Circumdati</taxon>
    </lineage>
</organism>
<sequence length="402" mass="45276">MLRSAHYNDDYKREYRPQDGSPSSKSGPLSVPVVIPQQRPGSRERGFIAAYAPSLEACGIDRTTLLRFLDECNTAMQGNKFLAGVQVVSFGVALTPELIVMGVATAVQAGAHIANKGHVRYKTNTVLDRYNHDVFGPRGLFCMIMRYEPETNDDGQPQSQSLSDQLNRLRSLAAVRNPVSGKSQGAHTLPTTVAPLMYIDDRRQHKDLLSDRSPPQGTERVRTSGKARRALDAFNDYLDRRARAQYAAENTGDVLNVPLTGGLKSRYLDPNHPAMNGGLIGLLSGGVLSADPESRRRKALRRIEEEERQVLDRYHQQMDNIRNQNQSPREIDRQMRQCDEQYAPRFEEFRERRMEAQGERRKIKKNILYLTIVNKPEEEELAAARTRLNRGYGNGSVGLTQV</sequence>
<feature type="coiled-coil region" evidence="1">
    <location>
        <begin position="304"/>
        <end position="366"/>
    </location>
</feature>
<dbReference type="EMBL" id="ML739041">
    <property type="protein sequence ID" value="KAE8356193.1"/>
    <property type="molecule type" value="Genomic_DNA"/>
</dbReference>
<evidence type="ECO:0000256" key="1">
    <source>
        <dbReference type="SAM" id="Coils"/>
    </source>
</evidence>
<dbReference type="Proteomes" id="UP000327118">
    <property type="component" value="Unassembled WGS sequence"/>
</dbReference>
<dbReference type="InterPro" id="IPR053221">
    <property type="entry name" value="Burnettramic_acid_biosynth"/>
</dbReference>
<evidence type="ECO:0000256" key="2">
    <source>
        <dbReference type="SAM" id="MobiDB-lite"/>
    </source>
</evidence>
<feature type="region of interest" description="Disordered" evidence="2">
    <location>
        <begin position="207"/>
        <end position="226"/>
    </location>
</feature>
<protein>
    <recommendedName>
        <fullName evidence="5">Ras modification protein ERF4</fullName>
    </recommendedName>
</protein>
<name>A0A5N6ZG43_9EURO</name>
<dbReference type="AlphaFoldDB" id="A0A5N6ZG43"/>
<feature type="compositionally biased region" description="Basic and acidic residues" evidence="2">
    <location>
        <begin position="1"/>
        <end position="17"/>
    </location>
</feature>
<keyword evidence="1" id="KW-0175">Coiled coil</keyword>
<feature type="region of interest" description="Disordered" evidence="2">
    <location>
        <begin position="1"/>
        <end position="32"/>
    </location>
</feature>
<evidence type="ECO:0000313" key="4">
    <source>
        <dbReference type="Proteomes" id="UP000327118"/>
    </source>
</evidence>
<accession>A0A5N6ZG43</accession>
<evidence type="ECO:0008006" key="5">
    <source>
        <dbReference type="Google" id="ProtNLM"/>
    </source>
</evidence>
<dbReference type="PANTHER" id="PTHR38887:SF1">
    <property type="entry name" value="RAS MODIFICATION PROTEIN ERF4"/>
    <property type="match status" value="1"/>
</dbReference>
<dbReference type="PANTHER" id="PTHR38887">
    <property type="entry name" value="CHROMOSOME 21, WHOLE GENOME SHOTGUN SEQUENCE"/>
    <property type="match status" value="1"/>
</dbReference>
<gene>
    <name evidence="3" type="ORF">BDV28DRAFT_165375</name>
</gene>